<evidence type="ECO:0000256" key="1">
    <source>
        <dbReference type="ARBA" id="ARBA00022722"/>
    </source>
</evidence>
<dbReference type="GO" id="GO:0016787">
    <property type="term" value="F:hydrolase activity"/>
    <property type="evidence" value="ECO:0007669"/>
    <property type="project" value="UniProtKB-KW"/>
</dbReference>
<dbReference type="Proteomes" id="UP000290243">
    <property type="component" value="Chromosome"/>
</dbReference>
<keyword evidence="4" id="KW-1185">Reference proteome</keyword>
<keyword evidence="2 3" id="KW-0378">Hydrolase</keyword>
<dbReference type="RefSeq" id="WP_165255955.1">
    <property type="nucleotide sequence ID" value="NZ_LR215037.1"/>
</dbReference>
<dbReference type="EC" id="3.1.-.-" evidence="3"/>
<dbReference type="Pfam" id="PF04231">
    <property type="entry name" value="Endonuclease_1"/>
    <property type="match status" value="1"/>
</dbReference>
<sequence>MKKSFFISLSTINLLTPMFIISCKHTEKDLKNIEEEQNKNNFSNSINEINFNLDNYIYDDSNKYYEELNGLKGDALFTALYNLQRKHISGIGNYGDLYKIYETAFIDKYFEKNGTILDIYSEVENGKDPYEYPVGYYDGMGSKGKLKTGKKEGTVYNREHMIPQSKFNKVNPTRNDAHFVWPSDKWVNEKRGNLPHFNVGQDGKLTLNGTKINKKYAEPINLFKGDTARAYFYFQATHKNANWPEVFKKTYPYFTDKFLKGYIEWSILDKVDIIEIERNNEIAKAQKGLRNPFIDYPDLISLIWGNSEKTFKNKGILIGIKNA</sequence>
<dbReference type="PANTHER" id="PTHR33607">
    <property type="entry name" value="ENDONUCLEASE-1"/>
    <property type="match status" value="1"/>
</dbReference>
<keyword evidence="1" id="KW-0540">Nuclease</keyword>
<dbReference type="PANTHER" id="PTHR33607:SF2">
    <property type="entry name" value="ENDONUCLEASE-1"/>
    <property type="match status" value="1"/>
</dbReference>
<protein>
    <submittedName>
        <fullName evidence="3">Extracellular ribonuclease</fullName>
        <ecNumber evidence="3">3.1.-.-</ecNumber>
    </submittedName>
</protein>
<evidence type="ECO:0000313" key="3">
    <source>
        <dbReference type="EMBL" id="VEU75663.1"/>
    </source>
</evidence>
<name>A0A449B4Y0_9BACT</name>
<dbReference type="PROSITE" id="PS51257">
    <property type="entry name" value="PROKAR_LIPOPROTEIN"/>
    <property type="match status" value="1"/>
</dbReference>
<evidence type="ECO:0000256" key="2">
    <source>
        <dbReference type="ARBA" id="ARBA00022801"/>
    </source>
</evidence>
<reference evidence="3 4" key="1">
    <citation type="submission" date="2019-01" db="EMBL/GenBank/DDBJ databases">
        <authorList>
            <consortium name="Pathogen Informatics"/>
        </authorList>
    </citation>
    <scope>NUCLEOTIDE SEQUENCE [LARGE SCALE GENOMIC DNA]</scope>
    <source>
        <strain evidence="3 4">NCTC10168</strain>
    </source>
</reference>
<evidence type="ECO:0000313" key="4">
    <source>
        <dbReference type="Proteomes" id="UP000290243"/>
    </source>
</evidence>
<dbReference type="AlphaFoldDB" id="A0A449B4Y0"/>
<dbReference type="GO" id="GO:0004518">
    <property type="term" value="F:nuclease activity"/>
    <property type="evidence" value="ECO:0007669"/>
    <property type="project" value="UniProtKB-KW"/>
</dbReference>
<dbReference type="InterPro" id="IPR044925">
    <property type="entry name" value="His-Me_finger_sf"/>
</dbReference>
<dbReference type="InterPro" id="IPR007346">
    <property type="entry name" value="Endonuclease-I"/>
</dbReference>
<proteinExistence type="predicted"/>
<accession>A0A449B4Y0</accession>
<dbReference type="KEGG" id="mmau:NCTC10168_00591"/>
<dbReference type="SUPFAM" id="SSF54060">
    <property type="entry name" value="His-Me finger endonucleases"/>
    <property type="match status" value="1"/>
</dbReference>
<dbReference type="EMBL" id="LR215037">
    <property type="protein sequence ID" value="VEU75663.1"/>
    <property type="molecule type" value="Genomic_DNA"/>
</dbReference>
<gene>
    <name evidence="3" type="primary">bsn</name>
    <name evidence="3" type="ORF">NCTC10168_00591</name>
</gene>
<organism evidence="3 4">
    <name type="scientific">Mycoplasmopsis maculosa</name>
    <dbReference type="NCBI Taxonomy" id="114885"/>
    <lineage>
        <taxon>Bacteria</taxon>
        <taxon>Bacillati</taxon>
        <taxon>Mycoplasmatota</taxon>
        <taxon>Mycoplasmoidales</taxon>
        <taxon>Metamycoplasmataceae</taxon>
        <taxon>Mycoplasmopsis</taxon>
    </lineage>
</organism>